<dbReference type="Proteomes" id="UP000299102">
    <property type="component" value="Unassembled WGS sequence"/>
</dbReference>
<keyword evidence="2" id="KW-0808">Transferase</keyword>
<dbReference type="Pfam" id="PF00078">
    <property type="entry name" value="RVT_1"/>
    <property type="match status" value="1"/>
</dbReference>
<organism evidence="2 3">
    <name type="scientific">Eumeta variegata</name>
    <name type="common">Bagworm moth</name>
    <name type="synonym">Eumeta japonica</name>
    <dbReference type="NCBI Taxonomy" id="151549"/>
    <lineage>
        <taxon>Eukaryota</taxon>
        <taxon>Metazoa</taxon>
        <taxon>Ecdysozoa</taxon>
        <taxon>Arthropoda</taxon>
        <taxon>Hexapoda</taxon>
        <taxon>Insecta</taxon>
        <taxon>Pterygota</taxon>
        <taxon>Neoptera</taxon>
        <taxon>Endopterygota</taxon>
        <taxon>Lepidoptera</taxon>
        <taxon>Glossata</taxon>
        <taxon>Ditrysia</taxon>
        <taxon>Tineoidea</taxon>
        <taxon>Psychidae</taxon>
        <taxon>Oiketicinae</taxon>
        <taxon>Eumeta</taxon>
    </lineage>
</organism>
<keyword evidence="2" id="KW-0548">Nucleotidyltransferase</keyword>
<dbReference type="OrthoDB" id="5534248at2759"/>
<feature type="domain" description="Reverse transcriptase" evidence="1">
    <location>
        <begin position="1"/>
        <end position="137"/>
    </location>
</feature>
<comment type="caution">
    <text evidence="2">The sequence shown here is derived from an EMBL/GenBank/DDBJ whole genome shotgun (WGS) entry which is preliminary data.</text>
</comment>
<evidence type="ECO:0000313" key="3">
    <source>
        <dbReference type="Proteomes" id="UP000299102"/>
    </source>
</evidence>
<sequence length="305" mass="35234">MARRHERTHSTRRLIRAGVPQGSALSPLLYSAYTNDIPRPTSGVQLALFADDTALYYKSRNRTTLPTIRRLQRAIDELDQWFRLWRIDVNPDKSAAIQFKYSKGRSNFVVDWNTPNLKMLNARIPWQRSYKYLGVTLDRNLLFREHIARVRKTALFYTARLGAMLGRKSKLSRRNKRTIYKMCIRTVMTYASPVFAHAAPTALDRLQVIQNKFCRSATDAHWCVRNSILHRDLELPTLSKYMKDASKRFFDIAGSHPNALLRAAVDYQPPPPTHYIRRPRNVLLDPPDALTAAVDSLNDVNDTHD</sequence>
<dbReference type="GO" id="GO:0003964">
    <property type="term" value="F:RNA-directed DNA polymerase activity"/>
    <property type="evidence" value="ECO:0007669"/>
    <property type="project" value="UniProtKB-KW"/>
</dbReference>
<gene>
    <name evidence="2" type="primary">pol</name>
    <name evidence="2" type="ORF">EVAR_21396_1</name>
</gene>
<dbReference type="InterPro" id="IPR043502">
    <property type="entry name" value="DNA/RNA_pol_sf"/>
</dbReference>
<dbReference type="SUPFAM" id="SSF56672">
    <property type="entry name" value="DNA/RNA polymerases"/>
    <property type="match status" value="1"/>
</dbReference>
<evidence type="ECO:0000259" key="1">
    <source>
        <dbReference type="PROSITE" id="PS50878"/>
    </source>
</evidence>
<proteinExistence type="predicted"/>
<name>A0A4C1VHB1_EUMVA</name>
<dbReference type="PROSITE" id="PS50878">
    <property type="entry name" value="RT_POL"/>
    <property type="match status" value="1"/>
</dbReference>
<dbReference type="PANTHER" id="PTHR33332">
    <property type="entry name" value="REVERSE TRANSCRIPTASE DOMAIN-CONTAINING PROTEIN"/>
    <property type="match status" value="1"/>
</dbReference>
<dbReference type="EMBL" id="BGZK01000340">
    <property type="protein sequence ID" value="GBP37861.1"/>
    <property type="molecule type" value="Genomic_DNA"/>
</dbReference>
<dbReference type="AlphaFoldDB" id="A0A4C1VHB1"/>
<accession>A0A4C1VHB1</accession>
<keyword evidence="2" id="KW-0695">RNA-directed DNA polymerase</keyword>
<protein>
    <submittedName>
        <fullName evidence="2">RNA-directed DNA polymerase from mobile element jockey</fullName>
    </submittedName>
</protein>
<dbReference type="InterPro" id="IPR000477">
    <property type="entry name" value="RT_dom"/>
</dbReference>
<keyword evidence="3" id="KW-1185">Reference proteome</keyword>
<evidence type="ECO:0000313" key="2">
    <source>
        <dbReference type="EMBL" id="GBP37861.1"/>
    </source>
</evidence>
<dbReference type="STRING" id="151549.A0A4C1VHB1"/>
<reference evidence="2 3" key="1">
    <citation type="journal article" date="2019" name="Commun. Biol.">
        <title>The bagworm genome reveals a unique fibroin gene that provides high tensile strength.</title>
        <authorList>
            <person name="Kono N."/>
            <person name="Nakamura H."/>
            <person name="Ohtoshi R."/>
            <person name="Tomita M."/>
            <person name="Numata K."/>
            <person name="Arakawa K."/>
        </authorList>
    </citation>
    <scope>NUCLEOTIDE SEQUENCE [LARGE SCALE GENOMIC DNA]</scope>
</reference>